<proteinExistence type="predicted"/>
<gene>
    <name evidence="1" type="ORF">P3X46_020417</name>
</gene>
<accession>A0ABQ9LNP0</accession>
<reference evidence="1" key="1">
    <citation type="journal article" date="2023" name="Plant Biotechnol. J.">
        <title>Chromosome-level wild Hevea brasiliensis genome provides new tools for genomic-assisted breeding and valuable loci to elevate rubber yield.</title>
        <authorList>
            <person name="Cheng H."/>
            <person name="Song X."/>
            <person name="Hu Y."/>
            <person name="Wu T."/>
            <person name="Yang Q."/>
            <person name="An Z."/>
            <person name="Feng S."/>
            <person name="Deng Z."/>
            <person name="Wu W."/>
            <person name="Zeng X."/>
            <person name="Tu M."/>
            <person name="Wang X."/>
            <person name="Huang H."/>
        </authorList>
    </citation>
    <scope>NUCLEOTIDE SEQUENCE</scope>
    <source>
        <strain evidence="1">MT/VB/25A 57/8</strain>
    </source>
</reference>
<dbReference type="EMBL" id="JARPOI010000011">
    <property type="protein sequence ID" value="KAJ9168943.1"/>
    <property type="molecule type" value="Genomic_DNA"/>
</dbReference>
<evidence type="ECO:0000313" key="1">
    <source>
        <dbReference type="EMBL" id="KAJ9168943.1"/>
    </source>
</evidence>
<name>A0ABQ9LNP0_HEVBR</name>
<keyword evidence="2" id="KW-1185">Reference proteome</keyword>
<evidence type="ECO:0008006" key="3">
    <source>
        <dbReference type="Google" id="ProtNLM"/>
    </source>
</evidence>
<comment type="caution">
    <text evidence="1">The sequence shown here is derived from an EMBL/GenBank/DDBJ whole genome shotgun (WGS) entry which is preliminary data.</text>
</comment>
<protein>
    <recommendedName>
        <fullName evidence="3">Protein kinase domain-containing protein</fullName>
    </recommendedName>
</protein>
<dbReference type="Proteomes" id="UP001174677">
    <property type="component" value="Chromosome 11"/>
</dbReference>
<sequence length="141" mass="16076">MDLIHVSTISYIRRYTSFFAPLMDNSSLLSLPFSIHETKFELAAVDVVEKACRLCVDRRTNPIEKNDQTLVTIADFGLGVLVSLVGGDSFYHTCETISKFNEFLDGIMFHSSILCAFMQRDLIDLVITNAQYWHVWLQCSD</sequence>
<evidence type="ECO:0000313" key="2">
    <source>
        <dbReference type="Proteomes" id="UP001174677"/>
    </source>
</evidence>
<organism evidence="1 2">
    <name type="scientific">Hevea brasiliensis</name>
    <name type="common">Para rubber tree</name>
    <name type="synonym">Siphonia brasiliensis</name>
    <dbReference type="NCBI Taxonomy" id="3981"/>
    <lineage>
        <taxon>Eukaryota</taxon>
        <taxon>Viridiplantae</taxon>
        <taxon>Streptophyta</taxon>
        <taxon>Embryophyta</taxon>
        <taxon>Tracheophyta</taxon>
        <taxon>Spermatophyta</taxon>
        <taxon>Magnoliopsida</taxon>
        <taxon>eudicotyledons</taxon>
        <taxon>Gunneridae</taxon>
        <taxon>Pentapetalae</taxon>
        <taxon>rosids</taxon>
        <taxon>fabids</taxon>
        <taxon>Malpighiales</taxon>
        <taxon>Euphorbiaceae</taxon>
        <taxon>Crotonoideae</taxon>
        <taxon>Micrandreae</taxon>
        <taxon>Hevea</taxon>
    </lineage>
</organism>